<dbReference type="InterPro" id="IPR036609">
    <property type="entry name" value="LCCL_sf"/>
</dbReference>
<feature type="region of interest" description="Disordered" evidence="1">
    <location>
        <begin position="1"/>
        <end position="37"/>
    </location>
</feature>
<feature type="compositionally biased region" description="Polar residues" evidence="1">
    <location>
        <begin position="276"/>
        <end position="303"/>
    </location>
</feature>
<feature type="region of interest" description="Disordered" evidence="1">
    <location>
        <begin position="350"/>
        <end position="375"/>
    </location>
</feature>
<dbReference type="Pfam" id="PF08642">
    <property type="entry name" value="Rxt3"/>
    <property type="match status" value="1"/>
</dbReference>
<dbReference type="InterPro" id="IPR013951">
    <property type="entry name" value="Rxt3"/>
</dbReference>
<name>A0A5E8BXE4_9ASCO</name>
<feature type="compositionally biased region" description="Low complexity" evidence="1">
    <location>
        <begin position="171"/>
        <end position="200"/>
    </location>
</feature>
<dbReference type="GeneID" id="43582374"/>
<dbReference type="OrthoDB" id="3596986at2759"/>
<dbReference type="Gene3D" id="2.170.130.20">
    <property type="entry name" value="LCCL-like domain"/>
    <property type="match status" value="1"/>
</dbReference>
<dbReference type="AlphaFoldDB" id="A0A5E8BXE4"/>
<dbReference type="EMBL" id="CABVLU010000003">
    <property type="protein sequence ID" value="VVT53405.1"/>
    <property type="molecule type" value="Genomic_DNA"/>
</dbReference>
<evidence type="ECO:0000256" key="1">
    <source>
        <dbReference type="SAM" id="MobiDB-lite"/>
    </source>
</evidence>
<evidence type="ECO:0008006" key="4">
    <source>
        <dbReference type="Google" id="ProtNLM"/>
    </source>
</evidence>
<feature type="compositionally biased region" description="Low complexity" evidence="1">
    <location>
        <begin position="207"/>
        <end position="219"/>
    </location>
</feature>
<feature type="compositionally biased region" description="Basic and acidic residues" evidence="1">
    <location>
        <begin position="154"/>
        <end position="163"/>
    </location>
</feature>
<feature type="region of interest" description="Disordered" evidence="1">
    <location>
        <begin position="76"/>
        <end position="316"/>
    </location>
</feature>
<feature type="compositionally biased region" description="Low complexity" evidence="1">
    <location>
        <begin position="76"/>
        <end position="95"/>
    </location>
</feature>
<evidence type="ECO:0000313" key="2">
    <source>
        <dbReference type="EMBL" id="VVT53405.1"/>
    </source>
</evidence>
<sequence>MSIYSMLGSSQDSASEPPKKPTKDEATSSSSFPPLKGIVATSAPVTTTATATAIISTTATATAATVSSPAIVSATNTTTTTTPATPTVASSTPPITNLPSIGSLPQLKTSGSDRIASVYRPGSGGGPETGPETTGGLHVHPQQQYALPPFGNYDRADEDRKLEAPTQALKTTATSAPTTTTTTATTVTSTPATSSMAPSSNGLTHEQLLQQQQQQQQQQDIAGTHIPHKHHHHSHSHFHHHHIMEPPYPQGNVAYPLESSAGTNSIPSRSPGLPGTHSQPTVSSPQISATQTQTPTSITQVQPTHIPPTSIGGPVTTPPVGPVTVGGFGSGGSVVVAGPYVHHSHAHSHSHTHHMYSGHGHNHHTHTHTHTHGGLISTGNDGRGGGMYGAYTGNEKVVVSNIQVYDAIKYFPRHTLGVVTYRPMSDEIEEELEEVRMTEDELEGYPGVSEATTAAASIGNSSNSSIGSGGLPSLEGHENSVLYVRIARKYLSRATNTGVRERRLWGTDIYTDDSDVVAVLYHMGFLPPESNYSENGYDQDKNITPAGIQAELDGDCLVTLVALPRLERYVGSYRNGLYSRTWVRVPHDGASFQVVSVRFVSRGSGPFESSGLSLGSRVADGVGRRDYYNNIITNGGVGGVSGVSGDGGGESNGFRVAAWMEEFHRVFEDTEYGDGPVAVSHTREDRYPGIQWRSRGK</sequence>
<feature type="compositionally biased region" description="Basic residues" evidence="1">
    <location>
        <begin position="350"/>
        <end position="371"/>
    </location>
</feature>
<reference evidence="2 3" key="1">
    <citation type="submission" date="2019-09" db="EMBL/GenBank/DDBJ databases">
        <authorList>
            <person name="Brejova B."/>
        </authorList>
    </citation>
    <scope>NUCLEOTIDE SEQUENCE [LARGE SCALE GENOMIC DNA]</scope>
</reference>
<dbReference type="Proteomes" id="UP000398389">
    <property type="component" value="Unassembled WGS sequence"/>
</dbReference>
<keyword evidence="3" id="KW-1185">Reference proteome</keyword>
<dbReference type="RefSeq" id="XP_031854165.1">
    <property type="nucleotide sequence ID" value="XM_031998274.1"/>
</dbReference>
<protein>
    <recommendedName>
        <fullName evidence="4">Histone deacetylation protein Rxt3</fullName>
    </recommendedName>
</protein>
<feature type="compositionally biased region" description="Basic residues" evidence="1">
    <location>
        <begin position="226"/>
        <end position="242"/>
    </location>
</feature>
<evidence type="ECO:0000313" key="3">
    <source>
        <dbReference type="Proteomes" id="UP000398389"/>
    </source>
</evidence>
<feature type="compositionally biased region" description="Basic and acidic residues" evidence="1">
    <location>
        <begin position="17"/>
        <end position="26"/>
    </location>
</feature>
<gene>
    <name evidence="2" type="ORF">SAPINGB_P003557</name>
</gene>
<accession>A0A5E8BXE4</accession>
<proteinExistence type="predicted"/>
<organism evidence="2 3">
    <name type="scientific">Magnusiomyces paraingens</name>
    <dbReference type="NCBI Taxonomy" id="2606893"/>
    <lineage>
        <taxon>Eukaryota</taxon>
        <taxon>Fungi</taxon>
        <taxon>Dikarya</taxon>
        <taxon>Ascomycota</taxon>
        <taxon>Saccharomycotina</taxon>
        <taxon>Dipodascomycetes</taxon>
        <taxon>Dipodascales</taxon>
        <taxon>Dipodascaceae</taxon>
        <taxon>Magnusiomyces</taxon>
    </lineage>
</organism>